<evidence type="ECO:0000256" key="4">
    <source>
        <dbReference type="ARBA" id="ARBA00022517"/>
    </source>
</evidence>
<dbReference type="EMBL" id="JBGCUO010000001">
    <property type="protein sequence ID" value="MEY1661847.1"/>
    <property type="molecule type" value="Genomic_DNA"/>
</dbReference>
<dbReference type="Proteomes" id="UP001562065">
    <property type="component" value="Unassembled WGS sequence"/>
</dbReference>
<comment type="function">
    <text evidence="1">Plays a role in synthesis, processing and/or stability of 23S rRNA.</text>
</comment>
<evidence type="ECO:0000256" key="3">
    <source>
        <dbReference type="ARBA" id="ARBA00015716"/>
    </source>
</evidence>
<protein>
    <recommendedName>
        <fullName evidence="3">Large ribosomal RNA subunit accumulation protein YceD</fullName>
    </recommendedName>
    <alternativeName>
        <fullName evidence="5">23S rRNA accumulation protein YceD</fullName>
    </alternativeName>
</protein>
<dbReference type="RefSeq" id="WP_369455096.1">
    <property type="nucleotide sequence ID" value="NZ_JBGCUO010000001.1"/>
</dbReference>
<accession>A0ABV4AG94</accession>
<organism evidence="6 7">
    <name type="scientific">Isoalcanivorax beigongshangi</name>
    <dbReference type="NCBI Taxonomy" id="3238810"/>
    <lineage>
        <taxon>Bacteria</taxon>
        <taxon>Pseudomonadati</taxon>
        <taxon>Pseudomonadota</taxon>
        <taxon>Gammaproteobacteria</taxon>
        <taxon>Oceanospirillales</taxon>
        <taxon>Alcanivoracaceae</taxon>
        <taxon>Isoalcanivorax</taxon>
    </lineage>
</organism>
<evidence type="ECO:0000313" key="6">
    <source>
        <dbReference type="EMBL" id="MEY1661847.1"/>
    </source>
</evidence>
<evidence type="ECO:0000256" key="2">
    <source>
        <dbReference type="ARBA" id="ARBA00010740"/>
    </source>
</evidence>
<evidence type="ECO:0000313" key="7">
    <source>
        <dbReference type="Proteomes" id="UP001562065"/>
    </source>
</evidence>
<evidence type="ECO:0000256" key="1">
    <source>
        <dbReference type="ARBA" id="ARBA00002868"/>
    </source>
</evidence>
<gene>
    <name evidence="6" type="ORF">AB5I84_06755</name>
</gene>
<reference evidence="6 7" key="1">
    <citation type="submission" date="2024-07" db="EMBL/GenBank/DDBJ databases">
        <authorList>
            <person name="Ren Q."/>
        </authorList>
    </citation>
    <scope>NUCLEOTIDE SEQUENCE [LARGE SCALE GENOMIC DNA]</scope>
    <source>
        <strain evidence="6 7">REN37</strain>
    </source>
</reference>
<keyword evidence="7" id="KW-1185">Reference proteome</keyword>
<comment type="caution">
    <text evidence="6">The sequence shown here is derived from an EMBL/GenBank/DDBJ whole genome shotgun (WGS) entry which is preliminary data.</text>
</comment>
<evidence type="ECO:0000256" key="5">
    <source>
        <dbReference type="ARBA" id="ARBA00031841"/>
    </source>
</evidence>
<comment type="similarity">
    <text evidence="2">Belongs to the DUF177 domain family.</text>
</comment>
<sequence>MFSGQLPHYIEPRKLADQGGSLSGETTVSELPRLNGITLSPGEPVRYDLRFARQDEESLRIVEGTITATLSMTCQRCLDAVAYPVQARVCLALVFSEDDIPALPERYDPWLITDERMSPVPLLEEELLLALPLVAMHEQCPTDLPDVLVTEDEAPAATKAENPFAILASLKNGRGHE</sequence>
<proteinExistence type="inferred from homology"/>
<dbReference type="InterPro" id="IPR039255">
    <property type="entry name" value="YceD_bac"/>
</dbReference>
<name>A0ABV4AG94_9GAMM</name>
<dbReference type="Pfam" id="PF02620">
    <property type="entry name" value="YceD"/>
    <property type="match status" value="1"/>
</dbReference>
<dbReference type="PANTHER" id="PTHR38099">
    <property type="entry name" value="LARGE RIBOSOMAL RNA SUBUNIT ACCUMULATION PROTEIN YCED"/>
    <property type="match status" value="1"/>
</dbReference>
<dbReference type="PANTHER" id="PTHR38099:SF1">
    <property type="entry name" value="LARGE RIBOSOMAL RNA SUBUNIT ACCUMULATION PROTEIN YCED"/>
    <property type="match status" value="1"/>
</dbReference>
<keyword evidence="4" id="KW-0690">Ribosome biogenesis</keyword>
<dbReference type="InterPro" id="IPR003772">
    <property type="entry name" value="YceD"/>
</dbReference>